<evidence type="ECO:0000313" key="8">
    <source>
        <dbReference type="EMBL" id="QSQ27801.1"/>
    </source>
</evidence>
<dbReference type="Gene3D" id="1.20.1250.20">
    <property type="entry name" value="MFS general substrate transporter like domains"/>
    <property type="match status" value="2"/>
</dbReference>
<dbReference type="InterPro" id="IPR000849">
    <property type="entry name" value="Sugar_P_transporter"/>
</dbReference>
<evidence type="ECO:0000256" key="5">
    <source>
        <dbReference type="SAM" id="MobiDB-lite"/>
    </source>
</evidence>
<feature type="transmembrane region" description="Helical" evidence="6">
    <location>
        <begin position="367"/>
        <end position="387"/>
    </location>
</feature>
<dbReference type="Pfam" id="PF07690">
    <property type="entry name" value="MFS_1"/>
    <property type="match status" value="1"/>
</dbReference>
<comment type="subcellular location">
    <subcellularLocation>
        <location evidence="1">Endomembrane system</location>
        <topology evidence="1">Multi-pass membrane protein</topology>
    </subcellularLocation>
</comment>
<proteinExistence type="predicted"/>
<dbReference type="PANTHER" id="PTHR43826">
    <property type="entry name" value="GLUCOSE-6-PHOSPHATE EXCHANGER SLC37A4"/>
    <property type="match status" value="1"/>
</dbReference>
<feature type="domain" description="Major facilitator superfamily (MFS) profile" evidence="7">
    <location>
        <begin position="15"/>
        <end position="464"/>
    </location>
</feature>
<keyword evidence="9" id="KW-1185">Reference proteome</keyword>
<dbReference type="PROSITE" id="PS50850">
    <property type="entry name" value="MFS"/>
    <property type="match status" value="1"/>
</dbReference>
<feature type="compositionally biased region" description="Low complexity" evidence="5">
    <location>
        <begin position="469"/>
        <end position="484"/>
    </location>
</feature>
<evidence type="ECO:0000256" key="2">
    <source>
        <dbReference type="ARBA" id="ARBA00022692"/>
    </source>
</evidence>
<dbReference type="InterPro" id="IPR020846">
    <property type="entry name" value="MFS_dom"/>
</dbReference>
<dbReference type="SUPFAM" id="SSF103473">
    <property type="entry name" value="MFS general substrate transporter"/>
    <property type="match status" value="1"/>
</dbReference>
<feature type="transmembrane region" description="Helical" evidence="6">
    <location>
        <begin position="109"/>
        <end position="133"/>
    </location>
</feature>
<keyword evidence="2 6" id="KW-0812">Transmembrane</keyword>
<dbReference type="InterPro" id="IPR036259">
    <property type="entry name" value="MFS_trans_sf"/>
</dbReference>
<sequence>MSSLPPWLAQLLPILILLGAIALVMARLPKVELGHSKAFQRRRFYNWFPLGLTYAFLYMGRYNVNVATSAMGDRTSNADFATIFMWGTIVYGVAFLLNGPLTDRLGGRVTILLSAGGSAVANILMGAVVYAVLEKGWAPPGGLVATLSFLYAVNMYFQSFGAVSIVKVNAAWFHVRERGQLGGVFGILISLGLYFAFDWSRLILQASSVYWVFFVPAAVLLAFVVVDFFIIRDNPSQAGHQDFDTADASSGDTGAPLGVVAVFKKMLTNRTILVILAIEFCSGFLRNAVLQWFPKYAKAIGQGSDFVATNWGMLSCVAGILGGMFAGVISDRIFDSRRGPVSAVLYAGLLVGATAACFLMGSVGLGWAVVWMSLCVIGVHGMLSGTATMDFGGKKNAGVVVGIIDGAVYGGTAFHAFVYGIILPTGDATKVAANWQPWPVAMLPFAVVGLLLATRVWNAKPQPKGASLPTAAPVPSPAEAASAPRTGTRG</sequence>
<feature type="transmembrane region" description="Helical" evidence="6">
    <location>
        <begin position="145"/>
        <end position="166"/>
    </location>
</feature>
<feature type="transmembrane region" description="Helical" evidence="6">
    <location>
        <begin position="341"/>
        <end position="361"/>
    </location>
</feature>
<evidence type="ECO:0000256" key="6">
    <source>
        <dbReference type="SAM" id="Phobius"/>
    </source>
</evidence>
<dbReference type="InterPro" id="IPR051337">
    <property type="entry name" value="OPA_Antiporter"/>
</dbReference>
<feature type="transmembrane region" description="Helical" evidence="6">
    <location>
        <begin position="399"/>
        <end position="423"/>
    </location>
</feature>
<gene>
    <name evidence="8" type="ORF">JY651_24135</name>
</gene>
<evidence type="ECO:0000256" key="3">
    <source>
        <dbReference type="ARBA" id="ARBA00022989"/>
    </source>
</evidence>
<feature type="transmembrane region" description="Helical" evidence="6">
    <location>
        <begin position="178"/>
        <end position="197"/>
    </location>
</feature>
<protein>
    <submittedName>
        <fullName evidence="8">MFS transporter</fullName>
    </submittedName>
</protein>
<name>A0ABX7PBI8_9BACT</name>
<keyword evidence="3 6" id="KW-1133">Transmembrane helix</keyword>
<feature type="transmembrane region" description="Helical" evidence="6">
    <location>
        <begin position="435"/>
        <end position="454"/>
    </location>
</feature>
<evidence type="ECO:0000256" key="1">
    <source>
        <dbReference type="ARBA" id="ARBA00004127"/>
    </source>
</evidence>
<dbReference type="InterPro" id="IPR011701">
    <property type="entry name" value="MFS"/>
</dbReference>
<dbReference type="PIRSF" id="PIRSF002808">
    <property type="entry name" value="Hexose_phosphate_transp"/>
    <property type="match status" value="1"/>
</dbReference>
<keyword evidence="4 6" id="KW-0472">Membrane</keyword>
<evidence type="ECO:0000256" key="4">
    <source>
        <dbReference type="ARBA" id="ARBA00023136"/>
    </source>
</evidence>
<feature type="transmembrane region" description="Helical" evidence="6">
    <location>
        <begin position="209"/>
        <end position="231"/>
    </location>
</feature>
<feature type="transmembrane region" description="Helical" evidence="6">
    <location>
        <begin position="310"/>
        <end position="329"/>
    </location>
</feature>
<dbReference type="Proteomes" id="UP000662747">
    <property type="component" value="Chromosome"/>
</dbReference>
<evidence type="ECO:0000313" key="9">
    <source>
        <dbReference type="Proteomes" id="UP000662747"/>
    </source>
</evidence>
<dbReference type="EMBL" id="CP071090">
    <property type="protein sequence ID" value="QSQ27801.1"/>
    <property type="molecule type" value="Genomic_DNA"/>
</dbReference>
<feature type="transmembrane region" description="Helical" evidence="6">
    <location>
        <begin position="272"/>
        <end position="290"/>
    </location>
</feature>
<reference evidence="8 9" key="1">
    <citation type="submission" date="2021-02" db="EMBL/GenBank/DDBJ databases">
        <title>De Novo genome assembly of isolated myxobacteria.</title>
        <authorList>
            <person name="Stevens D.C."/>
        </authorList>
    </citation>
    <scope>NUCLEOTIDE SEQUENCE [LARGE SCALE GENOMIC DNA]</scope>
    <source>
        <strain evidence="9">SCPEA02</strain>
    </source>
</reference>
<dbReference type="PANTHER" id="PTHR43826:SF3">
    <property type="entry name" value="GLUCOSE-6-PHOSPHATE EXCHANGER SLC37A4"/>
    <property type="match status" value="1"/>
</dbReference>
<organism evidence="8 9">
    <name type="scientific">Pyxidicoccus parkwayensis</name>
    <dbReference type="NCBI Taxonomy" id="2813578"/>
    <lineage>
        <taxon>Bacteria</taxon>
        <taxon>Pseudomonadati</taxon>
        <taxon>Myxococcota</taxon>
        <taxon>Myxococcia</taxon>
        <taxon>Myxococcales</taxon>
        <taxon>Cystobacterineae</taxon>
        <taxon>Myxococcaceae</taxon>
        <taxon>Pyxidicoccus</taxon>
    </lineage>
</organism>
<feature type="transmembrane region" description="Helical" evidence="6">
    <location>
        <begin position="80"/>
        <end position="97"/>
    </location>
</feature>
<evidence type="ECO:0000259" key="7">
    <source>
        <dbReference type="PROSITE" id="PS50850"/>
    </source>
</evidence>
<feature type="region of interest" description="Disordered" evidence="5">
    <location>
        <begin position="462"/>
        <end position="490"/>
    </location>
</feature>
<feature type="transmembrane region" description="Helical" evidence="6">
    <location>
        <begin position="44"/>
        <end position="60"/>
    </location>
</feature>
<accession>A0ABX7PBI8</accession>
<dbReference type="RefSeq" id="WP_206729317.1">
    <property type="nucleotide sequence ID" value="NZ_CP071090.1"/>
</dbReference>
<feature type="transmembrane region" description="Helical" evidence="6">
    <location>
        <begin position="6"/>
        <end position="24"/>
    </location>
</feature>